<organism evidence="1">
    <name type="scientific">Rhizophora mucronata</name>
    <name type="common">Asiatic mangrove</name>
    <dbReference type="NCBI Taxonomy" id="61149"/>
    <lineage>
        <taxon>Eukaryota</taxon>
        <taxon>Viridiplantae</taxon>
        <taxon>Streptophyta</taxon>
        <taxon>Embryophyta</taxon>
        <taxon>Tracheophyta</taxon>
        <taxon>Spermatophyta</taxon>
        <taxon>Magnoliopsida</taxon>
        <taxon>eudicotyledons</taxon>
        <taxon>Gunneridae</taxon>
        <taxon>Pentapetalae</taxon>
        <taxon>rosids</taxon>
        <taxon>fabids</taxon>
        <taxon>Malpighiales</taxon>
        <taxon>Rhizophoraceae</taxon>
        <taxon>Rhizophora</taxon>
    </lineage>
</organism>
<reference evidence="1" key="1">
    <citation type="submission" date="2018-02" db="EMBL/GenBank/DDBJ databases">
        <title>Rhizophora mucronata_Transcriptome.</title>
        <authorList>
            <person name="Meera S.P."/>
            <person name="Sreeshan A."/>
            <person name="Augustine A."/>
        </authorList>
    </citation>
    <scope>NUCLEOTIDE SEQUENCE</scope>
    <source>
        <tissue evidence="1">Leaf</tissue>
    </source>
</reference>
<dbReference type="EMBL" id="GGEC01038749">
    <property type="protein sequence ID" value="MBX19233.1"/>
    <property type="molecule type" value="Transcribed_RNA"/>
</dbReference>
<evidence type="ECO:0000313" key="1">
    <source>
        <dbReference type="EMBL" id="MBX19233.1"/>
    </source>
</evidence>
<proteinExistence type="predicted"/>
<sequence length="39" mass="4550">MVYLMISQRVTLAFLARTVGNCYLYSLRSMILIGFKYVN</sequence>
<name>A0A2P2LMP4_RHIMU</name>
<accession>A0A2P2LMP4</accession>
<protein>
    <submittedName>
        <fullName evidence="1">Malonyl-CoA decarboxylase</fullName>
    </submittedName>
</protein>
<dbReference type="AlphaFoldDB" id="A0A2P2LMP4"/>